<sequence length="347" mass="39427">MAELLRRTSLSDQCQLQQLILAKELGDHKPFQLLRHLQQLLGDKIATFDHDLLRELFLHLVFARCPCPLPSYHRISLPNCIMEINCSKIGSMDTSSSHPDPSSLLVSSAVQSIRDEKFHQEIRKLSARLAALSTAPRLATTCWYQRGHLRRAREPPFDLKKTRLIEGCQEKRCSNSVPWAIAGSYWFARAPVSYSFRPELPVSAGSYWFARPPPVRTATAWSRERLRVATWSVQPPGPEVKVGPAEELVRLRGPSRHWAKLSVRVGRQEQVVLRQDQLSEDQQALTAPASRRRRFSMSAPPSPCSELLGPRIITALLRHPQKHAPDGREMTPTIRVRLECPRQLPSQ</sequence>
<evidence type="ECO:0000313" key="1">
    <source>
        <dbReference type="EMBL" id="KAH7942460.1"/>
    </source>
</evidence>
<dbReference type="Proteomes" id="UP000821865">
    <property type="component" value="Chromosome 7"/>
</dbReference>
<gene>
    <name evidence="1" type="ORF">HPB49_024425</name>
</gene>
<organism evidence="1 2">
    <name type="scientific">Dermacentor silvarum</name>
    <name type="common">Tick</name>
    <dbReference type="NCBI Taxonomy" id="543639"/>
    <lineage>
        <taxon>Eukaryota</taxon>
        <taxon>Metazoa</taxon>
        <taxon>Ecdysozoa</taxon>
        <taxon>Arthropoda</taxon>
        <taxon>Chelicerata</taxon>
        <taxon>Arachnida</taxon>
        <taxon>Acari</taxon>
        <taxon>Parasitiformes</taxon>
        <taxon>Ixodida</taxon>
        <taxon>Ixodoidea</taxon>
        <taxon>Ixodidae</taxon>
        <taxon>Rhipicephalinae</taxon>
        <taxon>Dermacentor</taxon>
    </lineage>
</organism>
<name>A0ACB8CI51_DERSI</name>
<reference evidence="1" key="1">
    <citation type="submission" date="2020-05" db="EMBL/GenBank/DDBJ databases">
        <title>Large-scale comparative analyses of tick genomes elucidate their genetic diversity and vector capacities.</title>
        <authorList>
            <person name="Jia N."/>
            <person name="Wang J."/>
            <person name="Shi W."/>
            <person name="Du L."/>
            <person name="Sun Y."/>
            <person name="Zhan W."/>
            <person name="Jiang J."/>
            <person name="Wang Q."/>
            <person name="Zhang B."/>
            <person name="Ji P."/>
            <person name="Sakyi L.B."/>
            <person name="Cui X."/>
            <person name="Yuan T."/>
            <person name="Jiang B."/>
            <person name="Yang W."/>
            <person name="Lam T.T.-Y."/>
            <person name="Chang Q."/>
            <person name="Ding S."/>
            <person name="Wang X."/>
            <person name="Zhu J."/>
            <person name="Ruan X."/>
            <person name="Zhao L."/>
            <person name="Wei J."/>
            <person name="Que T."/>
            <person name="Du C."/>
            <person name="Cheng J."/>
            <person name="Dai P."/>
            <person name="Han X."/>
            <person name="Huang E."/>
            <person name="Gao Y."/>
            <person name="Liu J."/>
            <person name="Shao H."/>
            <person name="Ye R."/>
            <person name="Li L."/>
            <person name="Wei W."/>
            <person name="Wang X."/>
            <person name="Wang C."/>
            <person name="Yang T."/>
            <person name="Huo Q."/>
            <person name="Li W."/>
            <person name="Guo W."/>
            <person name="Chen H."/>
            <person name="Zhou L."/>
            <person name="Ni X."/>
            <person name="Tian J."/>
            <person name="Zhou Y."/>
            <person name="Sheng Y."/>
            <person name="Liu T."/>
            <person name="Pan Y."/>
            <person name="Xia L."/>
            <person name="Li J."/>
            <person name="Zhao F."/>
            <person name="Cao W."/>
        </authorList>
    </citation>
    <scope>NUCLEOTIDE SEQUENCE</scope>
    <source>
        <strain evidence="1">Dsil-2018</strain>
    </source>
</reference>
<accession>A0ACB8CI51</accession>
<proteinExistence type="predicted"/>
<evidence type="ECO:0000313" key="2">
    <source>
        <dbReference type="Proteomes" id="UP000821865"/>
    </source>
</evidence>
<keyword evidence="2" id="KW-1185">Reference proteome</keyword>
<protein>
    <submittedName>
        <fullName evidence="1">Uncharacterized protein</fullName>
    </submittedName>
</protein>
<comment type="caution">
    <text evidence="1">The sequence shown here is derived from an EMBL/GenBank/DDBJ whole genome shotgun (WGS) entry which is preliminary data.</text>
</comment>
<dbReference type="EMBL" id="CM023476">
    <property type="protein sequence ID" value="KAH7942460.1"/>
    <property type="molecule type" value="Genomic_DNA"/>
</dbReference>